<keyword evidence="3" id="KW-0862">Zinc</keyword>
<evidence type="ECO:0000313" key="6">
    <source>
        <dbReference type="EMBL" id="VDO06322.1"/>
    </source>
</evidence>
<dbReference type="AlphaFoldDB" id="A0A0R3TQ87"/>
<sequence length="165" mass="17891">MAASTSCGICMLPLLGTTGRPLTCDHEFHFGCLESWSKNNSNDGRCKCPLANCDQIFTCMQVKTAIPGGKPQYFPVGGKYACNNCSDFVNSPALSTNGCDHYFCSKCISELMNNEHICPVDKKTYTDIKVSTCVGAPPVATVSWNPPFLALTPAVNLNWHTNEAQ</sequence>
<evidence type="ECO:0000259" key="5">
    <source>
        <dbReference type="PROSITE" id="PS50089"/>
    </source>
</evidence>
<dbReference type="GO" id="GO:0008270">
    <property type="term" value="F:zinc ion binding"/>
    <property type="evidence" value="ECO:0007669"/>
    <property type="project" value="UniProtKB-KW"/>
</dbReference>
<evidence type="ECO:0000256" key="1">
    <source>
        <dbReference type="ARBA" id="ARBA00022723"/>
    </source>
</evidence>
<feature type="domain" description="RING-type" evidence="5">
    <location>
        <begin position="7"/>
        <end position="52"/>
    </location>
</feature>
<reference evidence="8" key="1">
    <citation type="submission" date="2017-02" db="UniProtKB">
        <authorList>
            <consortium name="WormBaseParasite"/>
        </authorList>
    </citation>
    <scope>IDENTIFICATION</scope>
</reference>
<dbReference type="InterPro" id="IPR013083">
    <property type="entry name" value="Znf_RING/FYVE/PHD"/>
</dbReference>
<organism evidence="8">
    <name type="scientific">Rodentolepis nana</name>
    <name type="common">Dwarf tapeworm</name>
    <name type="synonym">Hymenolepis nana</name>
    <dbReference type="NCBI Taxonomy" id="102285"/>
    <lineage>
        <taxon>Eukaryota</taxon>
        <taxon>Metazoa</taxon>
        <taxon>Spiralia</taxon>
        <taxon>Lophotrochozoa</taxon>
        <taxon>Platyhelminthes</taxon>
        <taxon>Cestoda</taxon>
        <taxon>Eucestoda</taxon>
        <taxon>Cyclophyllidea</taxon>
        <taxon>Hymenolepididae</taxon>
        <taxon>Rodentolepis</taxon>
    </lineage>
</organism>
<feature type="domain" description="RING-type" evidence="5">
    <location>
        <begin position="82"/>
        <end position="122"/>
    </location>
</feature>
<dbReference type="CDD" id="cd16448">
    <property type="entry name" value="RING-H2"/>
    <property type="match status" value="1"/>
</dbReference>
<reference evidence="6 7" key="2">
    <citation type="submission" date="2018-11" db="EMBL/GenBank/DDBJ databases">
        <authorList>
            <consortium name="Pathogen Informatics"/>
        </authorList>
    </citation>
    <scope>NUCLEOTIDE SEQUENCE [LARGE SCALE GENOMIC DNA]</scope>
</reference>
<dbReference type="Pfam" id="PF13923">
    <property type="entry name" value="zf-C3HC4_2"/>
    <property type="match status" value="1"/>
</dbReference>
<dbReference type="InterPro" id="IPR001841">
    <property type="entry name" value="Znf_RING"/>
</dbReference>
<keyword evidence="1" id="KW-0479">Metal-binding</keyword>
<dbReference type="PROSITE" id="PS50089">
    <property type="entry name" value="ZF_RING_2"/>
    <property type="match status" value="2"/>
</dbReference>
<name>A0A0R3TQ87_RODNA</name>
<dbReference type="EMBL" id="UZAE01012711">
    <property type="protein sequence ID" value="VDO06322.1"/>
    <property type="molecule type" value="Genomic_DNA"/>
</dbReference>
<dbReference type="WBParaSite" id="HNAJ_0000969601-mRNA-1">
    <property type="protein sequence ID" value="HNAJ_0000969601-mRNA-1"/>
    <property type="gene ID" value="HNAJ_0000969601"/>
</dbReference>
<proteinExistence type="predicted"/>
<protein>
    <submittedName>
        <fullName evidence="8">RING-type domain-containing protein</fullName>
    </submittedName>
</protein>
<keyword evidence="7" id="KW-1185">Reference proteome</keyword>
<gene>
    <name evidence="6" type="ORF">HNAJ_LOCUS9691</name>
</gene>
<dbReference type="SMART" id="SM00184">
    <property type="entry name" value="RING"/>
    <property type="match status" value="2"/>
</dbReference>
<dbReference type="PROSITE" id="PS00518">
    <property type="entry name" value="ZF_RING_1"/>
    <property type="match status" value="1"/>
</dbReference>
<dbReference type="Pfam" id="PF00097">
    <property type="entry name" value="zf-C3HC4"/>
    <property type="match status" value="1"/>
</dbReference>
<dbReference type="InterPro" id="IPR017907">
    <property type="entry name" value="Znf_RING_CS"/>
</dbReference>
<dbReference type="SUPFAM" id="SSF57850">
    <property type="entry name" value="RING/U-box"/>
    <property type="match status" value="2"/>
</dbReference>
<evidence type="ECO:0000256" key="2">
    <source>
        <dbReference type="ARBA" id="ARBA00022771"/>
    </source>
</evidence>
<dbReference type="Proteomes" id="UP000278807">
    <property type="component" value="Unassembled WGS sequence"/>
</dbReference>
<evidence type="ECO:0000313" key="7">
    <source>
        <dbReference type="Proteomes" id="UP000278807"/>
    </source>
</evidence>
<keyword evidence="2 4" id="KW-0863">Zinc-finger</keyword>
<evidence type="ECO:0000256" key="3">
    <source>
        <dbReference type="ARBA" id="ARBA00022833"/>
    </source>
</evidence>
<evidence type="ECO:0000313" key="8">
    <source>
        <dbReference type="WBParaSite" id="HNAJ_0000969601-mRNA-1"/>
    </source>
</evidence>
<accession>A0A0R3TQ87</accession>
<dbReference type="OrthoDB" id="1935339at2759"/>
<dbReference type="Gene3D" id="3.30.40.10">
    <property type="entry name" value="Zinc/RING finger domain, C3HC4 (zinc finger)"/>
    <property type="match status" value="2"/>
</dbReference>
<evidence type="ECO:0000256" key="4">
    <source>
        <dbReference type="PROSITE-ProRule" id="PRU00175"/>
    </source>
</evidence>
<dbReference type="InterPro" id="IPR018957">
    <property type="entry name" value="Znf_C3HC4_RING-type"/>
</dbReference>